<feature type="transmembrane region" description="Helical" evidence="9">
    <location>
        <begin position="138"/>
        <end position="163"/>
    </location>
</feature>
<dbReference type="GO" id="GO:0005524">
    <property type="term" value="F:ATP binding"/>
    <property type="evidence" value="ECO:0007669"/>
    <property type="project" value="UniProtKB-KW"/>
</dbReference>
<keyword evidence="8 9" id="KW-0472">Membrane</keyword>
<dbReference type="Gene3D" id="3.40.50.300">
    <property type="entry name" value="P-loop containing nucleotide triphosphate hydrolases"/>
    <property type="match status" value="1"/>
</dbReference>
<evidence type="ECO:0000256" key="3">
    <source>
        <dbReference type="ARBA" id="ARBA00022475"/>
    </source>
</evidence>
<feature type="transmembrane region" description="Helical" evidence="9">
    <location>
        <begin position="169"/>
        <end position="186"/>
    </location>
</feature>
<feature type="transmembrane region" description="Helical" evidence="9">
    <location>
        <begin position="255"/>
        <end position="277"/>
    </location>
</feature>
<evidence type="ECO:0000313" key="12">
    <source>
        <dbReference type="EMBL" id="AXH13136.1"/>
    </source>
</evidence>
<dbReference type="PANTHER" id="PTHR24221:SF397">
    <property type="entry name" value="ABC TRANSPORTER, ATP-BINDING TRANSMEMBRANE PROTEIN"/>
    <property type="match status" value="1"/>
</dbReference>
<dbReference type="PANTHER" id="PTHR24221">
    <property type="entry name" value="ATP-BINDING CASSETTE SUB-FAMILY B"/>
    <property type="match status" value="1"/>
</dbReference>
<dbReference type="Pfam" id="PF00664">
    <property type="entry name" value="ABC_membrane"/>
    <property type="match status" value="1"/>
</dbReference>
<dbReference type="EMBL" id="PDKM01000003">
    <property type="protein sequence ID" value="RXK10250.1"/>
    <property type="molecule type" value="Genomic_DNA"/>
</dbReference>
<keyword evidence="5" id="KW-0547">Nucleotide-binding</keyword>
<keyword evidence="3" id="KW-1003">Cell membrane</keyword>
<comment type="subcellular location">
    <subcellularLocation>
        <location evidence="1">Cell membrane</location>
        <topology evidence="1">Multi-pass membrane protein</topology>
    </subcellularLocation>
</comment>
<dbReference type="InterPro" id="IPR039421">
    <property type="entry name" value="Type_1_exporter"/>
</dbReference>
<dbReference type="InterPro" id="IPR027417">
    <property type="entry name" value="P-loop_NTPase"/>
</dbReference>
<dbReference type="FunFam" id="3.40.50.300:FF:000221">
    <property type="entry name" value="Multidrug ABC transporter ATP-binding protein"/>
    <property type="match status" value="1"/>
</dbReference>
<evidence type="ECO:0000259" key="10">
    <source>
        <dbReference type="PROSITE" id="PS50893"/>
    </source>
</evidence>
<reference evidence="13 15" key="1">
    <citation type="submission" date="2017-10" db="EMBL/GenBank/DDBJ databases">
        <title>Genomics of the genus Arcobacter.</title>
        <authorList>
            <person name="Perez-Cataluna A."/>
            <person name="Figueras M.J."/>
        </authorList>
    </citation>
    <scope>NUCLEOTIDE SEQUENCE [LARGE SCALE GENOMIC DNA]</scope>
    <source>
        <strain evidence="13 15">CECT 7835</strain>
    </source>
</reference>
<organism evidence="13 15">
    <name type="scientific">Halarcobacter bivalviorum</name>
    <dbReference type="NCBI Taxonomy" id="663364"/>
    <lineage>
        <taxon>Bacteria</taxon>
        <taxon>Pseudomonadati</taxon>
        <taxon>Campylobacterota</taxon>
        <taxon>Epsilonproteobacteria</taxon>
        <taxon>Campylobacterales</taxon>
        <taxon>Arcobacteraceae</taxon>
        <taxon>Halarcobacter</taxon>
    </lineage>
</organism>
<dbReference type="Pfam" id="PF00005">
    <property type="entry name" value="ABC_tran"/>
    <property type="match status" value="1"/>
</dbReference>
<dbReference type="SMART" id="SM00382">
    <property type="entry name" value="AAA"/>
    <property type="match status" value="1"/>
</dbReference>
<dbReference type="InterPro" id="IPR011527">
    <property type="entry name" value="ABC1_TM_dom"/>
</dbReference>
<dbReference type="GO" id="GO:0016887">
    <property type="term" value="F:ATP hydrolysis activity"/>
    <property type="evidence" value="ECO:0007669"/>
    <property type="project" value="InterPro"/>
</dbReference>
<dbReference type="SUPFAM" id="SSF52540">
    <property type="entry name" value="P-loop containing nucleoside triphosphate hydrolases"/>
    <property type="match status" value="1"/>
</dbReference>
<dbReference type="PROSITE" id="PS50893">
    <property type="entry name" value="ABC_TRANSPORTER_2"/>
    <property type="match status" value="1"/>
</dbReference>
<dbReference type="KEGG" id="hbv:ABIV_2161"/>
<dbReference type="CDD" id="cd07346">
    <property type="entry name" value="ABC_6TM_exporters"/>
    <property type="match status" value="1"/>
</dbReference>
<dbReference type="GO" id="GO:0140359">
    <property type="term" value="F:ABC-type transporter activity"/>
    <property type="evidence" value="ECO:0007669"/>
    <property type="project" value="InterPro"/>
</dbReference>
<protein>
    <submittedName>
        <fullName evidence="13">ABC transporter ATP-binding protein/permease</fullName>
    </submittedName>
    <submittedName>
        <fullName evidence="12">ABC transporter, ATP-binding/permease components</fullName>
    </submittedName>
</protein>
<keyword evidence="7 9" id="KW-1133">Transmembrane helix</keyword>
<keyword evidence="2" id="KW-0813">Transport</keyword>
<gene>
    <name evidence="12" type="ORF">ABIV_2161</name>
    <name evidence="13" type="ORF">CRV05_07690</name>
</gene>
<dbReference type="InterPro" id="IPR003593">
    <property type="entry name" value="AAA+_ATPase"/>
</dbReference>
<dbReference type="PROSITE" id="PS00211">
    <property type="entry name" value="ABC_TRANSPORTER_1"/>
    <property type="match status" value="1"/>
</dbReference>
<feature type="transmembrane region" description="Helical" evidence="9">
    <location>
        <begin position="65"/>
        <end position="85"/>
    </location>
</feature>
<evidence type="ECO:0000313" key="13">
    <source>
        <dbReference type="EMBL" id="RXK10250.1"/>
    </source>
</evidence>
<keyword evidence="15" id="KW-1185">Reference proteome</keyword>
<keyword evidence="6 13" id="KW-0067">ATP-binding</keyword>
<dbReference type="InterPro" id="IPR036640">
    <property type="entry name" value="ABC1_TM_sf"/>
</dbReference>
<evidence type="ECO:0000313" key="15">
    <source>
        <dbReference type="Proteomes" id="UP000289193"/>
    </source>
</evidence>
<accession>A0AAX2A8T7</accession>
<evidence type="ECO:0000256" key="7">
    <source>
        <dbReference type="ARBA" id="ARBA00022989"/>
    </source>
</evidence>
<dbReference type="RefSeq" id="WP_114839931.1">
    <property type="nucleotide sequence ID" value="NZ_CP031217.1"/>
</dbReference>
<dbReference type="Proteomes" id="UP000253850">
    <property type="component" value="Chromosome"/>
</dbReference>
<evidence type="ECO:0000256" key="9">
    <source>
        <dbReference type="SAM" id="Phobius"/>
    </source>
</evidence>
<feature type="domain" description="ABC transporter" evidence="10">
    <location>
        <begin position="343"/>
        <end position="578"/>
    </location>
</feature>
<evidence type="ECO:0000256" key="5">
    <source>
        <dbReference type="ARBA" id="ARBA00022741"/>
    </source>
</evidence>
<evidence type="ECO:0000256" key="4">
    <source>
        <dbReference type="ARBA" id="ARBA00022692"/>
    </source>
</evidence>
<dbReference type="EMBL" id="CP031217">
    <property type="protein sequence ID" value="AXH13136.1"/>
    <property type="molecule type" value="Genomic_DNA"/>
</dbReference>
<dbReference type="PROSITE" id="PS50929">
    <property type="entry name" value="ABC_TM1F"/>
    <property type="match status" value="1"/>
</dbReference>
<dbReference type="GO" id="GO:0034040">
    <property type="term" value="F:ATPase-coupled lipid transmembrane transporter activity"/>
    <property type="evidence" value="ECO:0007669"/>
    <property type="project" value="TreeGrafter"/>
</dbReference>
<evidence type="ECO:0000313" key="14">
    <source>
        <dbReference type="Proteomes" id="UP000253850"/>
    </source>
</evidence>
<dbReference type="GO" id="GO:0005886">
    <property type="term" value="C:plasma membrane"/>
    <property type="evidence" value="ECO:0007669"/>
    <property type="project" value="UniProtKB-SubCell"/>
</dbReference>
<dbReference type="InterPro" id="IPR017871">
    <property type="entry name" value="ABC_transporter-like_CS"/>
</dbReference>
<name>A0AAX2A8T7_9BACT</name>
<dbReference type="Gene3D" id="1.20.1560.10">
    <property type="entry name" value="ABC transporter type 1, transmembrane domain"/>
    <property type="match status" value="1"/>
</dbReference>
<dbReference type="Proteomes" id="UP000289193">
    <property type="component" value="Unassembled WGS sequence"/>
</dbReference>
<reference evidence="12 14" key="2">
    <citation type="submission" date="2018-07" db="EMBL/GenBank/DDBJ databases">
        <title>Complete genome of the Arcobacter bivalviorum type strain LMG 26154.</title>
        <authorList>
            <person name="Miller W.G."/>
            <person name="Yee E."/>
            <person name="Bono J.L."/>
        </authorList>
    </citation>
    <scope>NUCLEOTIDE SEQUENCE [LARGE SCALE GENOMIC DNA]</scope>
    <source>
        <strain evidence="12 14">LMG 26154</strain>
    </source>
</reference>
<evidence type="ECO:0000259" key="11">
    <source>
        <dbReference type="PROSITE" id="PS50929"/>
    </source>
</evidence>
<evidence type="ECO:0000256" key="6">
    <source>
        <dbReference type="ARBA" id="ARBA00022840"/>
    </source>
</evidence>
<keyword evidence="4 9" id="KW-0812">Transmembrane</keyword>
<sequence length="592" mass="66852">MNSEKVSSFKESYKTTLNIAGKSSNLVKRSFLYFIIAYIFQGIAFALFFPLLNNIFQIEFNLKETLFWLGAICIFSLCSFFFRWLGSNFQYSKEIVQITHNLRVKLGEKIKTMPLQSLYRYRTGELNSILAQNVDESILHMGIVSGMFFEVAIVPLVIIIATFFIDPSMAIALLIAFPFAIPIYNWSRKKTKWDKTEGIKAHANLEADTIEYIQGLPILRAVNQVGENAQNLQKSIANLREVQKKGLFASTFPMIIMNTLIEFLFLFILVLGSIYITKGEFSIGALIALLIILGRLSEPLANFLAVASVLDIMEASFKNIQKLLEVKEFFVKEPKQRPKEFNINFENVDFAYEGNTKNSLENLSLEIKDKSLTAIVGPSGSGKTTITKLIMRYDDPQKGVVKIGGVDIRKMKQTTLMSYISVVFQDVYLFDDTILNNIRMGKPNASDEEVLVASKAAFCHEFVSRLPHGYETKVGEIGGSLSGGERQRISIVRAILKDAPIVILDEPTSALDTESEVAVQNALDKLIKNKTVIVIAHRLSTISHADNILVVEDGQIKEYGTHQELIEKKEKYYSMFQAQQRVKEWDVKSNIE</sequence>
<evidence type="ECO:0000256" key="2">
    <source>
        <dbReference type="ARBA" id="ARBA00022448"/>
    </source>
</evidence>
<feature type="domain" description="ABC transmembrane type-1" evidence="11">
    <location>
        <begin position="30"/>
        <end position="310"/>
    </location>
</feature>
<dbReference type="AlphaFoldDB" id="A0AAX2A8T7"/>
<dbReference type="InterPro" id="IPR003439">
    <property type="entry name" value="ABC_transporter-like_ATP-bd"/>
</dbReference>
<evidence type="ECO:0000256" key="8">
    <source>
        <dbReference type="ARBA" id="ARBA00023136"/>
    </source>
</evidence>
<dbReference type="SUPFAM" id="SSF90123">
    <property type="entry name" value="ABC transporter transmembrane region"/>
    <property type="match status" value="1"/>
</dbReference>
<evidence type="ECO:0000256" key="1">
    <source>
        <dbReference type="ARBA" id="ARBA00004651"/>
    </source>
</evidence>
<feature type="transmembrane region" description="Helical" evidence="9">
    <location>
        <begin position="31"/>
        <end position="53"/>
    </location>
</feature>
<proteinExistence type="predicted"/>